<organism evidence="4 5">
    <name type="scientific">Sphingobium yanoikuyae</name>
    <name type="common">Sphingomonas yanoikuyae</name>
    <dbReference type="NCBI Taxonomy" id="13690"/>
    <lineage>
        <taxon>Bacteria</taxon>
        <taxon>Pseudomonadati</taxon>
        <taxon>Pseudomonadota</taxon>
        <taxon>Alphaproteobacteria</taxon>
        <taxon>Sphingomonadales</taxon>
        <taxon>Sphingomonadaceae</taxon>
        <taxon>Sphingobium</taxon>
    </lineage>
</organism>
<dbReference type="GO" id="GO:1901170">
    <property type="term" value="P:naphthalene catabolic process"/>
    <property type="evidence" value="ECO:0007669"/>
    <property type="project" value="InterPro"/>
</dbReference>
<dbReference type="InterPro" id="IPR014440">
    <property type="entry name" value="HCCAis_GSTk"/>
</dbReference>
<dbReference type="InterPro" id="IPR044087">
    <property type="entry name" value="NahD-like"/>
</dbReference>
<dbReference type="InterPro" id="IPR001853">
    <property type="entry name" value="DSBA-like_thioredoxin_dom"/>
</dbReference>
<keyword evidence="1" id="KW-0413">Isomerase</keyword>
<dbReference type="EC" id="5.99.1.4" evidence="1"/>
<proteinExistence type="inferred from homology"/>
<protein>
    <recommendedName>
        <fullName evidence="1">2-hydroxychromene-2-carboxylate isomerase</fullName>
        <ecNumber evidence="1">5.99.1.4</ecNumber>
    </recommendedName>
</protein>
<dbReference type="InterPro" id="IPR036249">
    <property type="entry name" value="Thioredoxin-like_sf"/>
</dbReference>
<dbReference type="Proteomes" id="UP000077262">
    <property type="component" value="Unassembled WGS sequence"/>
</dbReference>
<dbReference type="CDD" id="cd03022">
    <property type="entry name" value="DsbA_HCCA_Iso"/>
    <property type="match status" value="1"/>
</dbReference>
<dbReference type="PIRSF" id="PIRSF006386">
    <property type="entry name" value="HCCAis_GSTk"/>
    <property type="match status" value="1"/>
</dbReference>
<dbReference type="EMBL" id="LSTR01000028">
    <property type="protein sequence ID" value="OAH44661.1"/>
    <property type="molecule type" value="Genomic_DNA"/>
</dbReference>
<evidence type="ECO:0000256" key="1">
    <source>
        <dbReference type="PIRNR" id="PIRNR006386"/>
    </source>
</evidence>
<evidence type="ECO:0000313" key="4">
    <source>
        <dbReference type="EMBL" id="OAH44661.1"/>
    </source>
</evidence>
<reference evidence="4 5" key="1">
    <citation type="submission" date="2016-02" db="EMBL/GenBank/DDBJ databases">
        <authorList>
            <person name="Wen L."/>
            <person name="He K."/>
            <person name="Yang H."/>
        </authorList>
    </citation>
    <scope>NUCLEOTIDE SEQUENCE [LARGE SCALE GENOMIC DNA]</scope>
    <source>
        <strain evidence="4 5">CD09_2</strain>
    </source>
</reference>
<dbReference type="GO" id="GO:0004364">
    <property type="term" value="F:glutathione transferase activity"/>
    <property type="evidence" value="ECO:0007669"/>
    <property type="project" value="TreeGrafter"/>
</dbReference>
<dbReference type="GO" id="GO:0004602">
    <property type="term" value="F:glutathione peroxidase activity"/>
    <property type="evidence" value="ECO:0007669"/>
    <property type="project" value="TreeGrafter"/>
</dbReference>
<evidence type="ECO:0000256" key="2">
    <source>
        <dbReference type="PIRSR" id="PIRSR006386-1"/>
    </source>
</evidence>
<feature type="domain" description="DSBA-like thioredoxin" evidence="3">
    <location>
        <begin position="6"/>
        <end position="192"/>
    </location>
</feature>
<evidence type="ECO:0000259" key="3">
    <source>
        <dbReference type="Pfam" id="PF01323"/>
    </source>
</evidence>
<comment type="catalytic activity">
    <reaction evidence="1">
        <text>2-hydroxychromene-2-carboxylate = (3E)-4-(2-hydroxyphenyl)-2-oxobut-3-enoate</text>
        <dbReference type="Rhea" id="RHEA:27401"/>
        <dbReference type="ChEBI" id="CHEBI:59350"/>
        <dbReference type="ChEBI" id="CHEBI:59353"/>
        <dbReference type="EC" id="5.99.1.4"/>
    </reaction>
</comment>
<accession>A0A177JWC6</accession>
<dbReference type="SUPFAM" id="SSF52833">
    <property type="entry name" value="Thioredoxin-like"/>
    <property type="match status" value="1"/>
</dbReference>
<sequence length="199" mass="21909">MAMPDVDFYFDYRSPYSYMANTQVPKIAANVVYRPIDLVTLLELAGNPARTSASPNKFRYGNLDLARWAKIYGVAYGINDRLREMDSKLLANGAIAAQHLGVFDAYHASVFDAAWPGNLDLASPEGRDAVLTAAGLDARAIWDLAASDEIARERDENAKRAHEAGAFGTPSFVYEGELFFGNDRLGMLNDRIRDGAHQS</sequence>
<gene>
    <name evidence="4" type="ORF">AX777_20535</name>
</gene>
<feature type="active site" description="Nucleophile" evidence="2">
    <location>
        <position position="14"/>
    </location>
</feature>
<dbReference type="GO" id="GO:0018845">
    <property type="term" value="F:2-hydroxychromene-2-carboxylate isomerase activity"/>
    <property type="evidence" value="ECO:0007669"/>
    <property type="project" value="UniProtKB-UniRule"/>
</dbReference>
<comment type="similarity">
    <text evidence="1">Belongs to the GST superfamily. NadH family.</text>
</comment>
<dbReference type="Gene3D" id="3.40.30.10">
    <property type="entry name" value="Glutaredoxin"/>
    <property type="match status" value="1"/>
</dbReference>
<evidence type="ECO:0000313" key="5">
    <source>
        <dbReference type="Proteomes" id="UP000077262"/>
    </source>
</evidence>
<dbReference type="PANTHER" id="PTHR42943:SF2">
    <property type="entry name" value="GLUTATHIONE S-TRANSFERASE KAPPA 1"/>
    <property type="match status" value="1"/>
</dbReference>
<comment type="caution">
    <text evidence="4">The sequence shown here is derived from an EMBL/GenBank/DDBJ whole genome shotgun (WGS) entry which is preliminary data.</text>
</comment>
<dbReference type="Pfam" id="PF01323">
    <property type="entry name" value="DSBA"/>
    <property type="match status" value="1"/>
</dbReference>
<dbReference type="PANTHER" id="PTHR42943">
    <property type="entry name" value="GLUTATHIONE S-TRANSFERASE KAPPA"/>
    <property type="match status" value="1"/>
</dbReference>
<dbReference type="AlphaFoldDB" id="A0A177JWC6"/>
<dbReference type="GO" id="GO:0006749">
    <property type="term" value="P:glutathione metabolic process"/>
    <property type="evidence" value="ECO:0007669"/>
    <property type="project" value="TreeGrafter"/>
</dbReference>
<dbReference type="InterPro" id="IPR051924">
    <property type="entry name" value="GST_Kappa/NadH"/>
</dbReference>
<name>A0A177JWC6_SPHYA</name>
<dbReference type="OrthoDB" id="5244108at2"/>